<dbReference type="AlphaFoldDB" id="F8JQW9"/>
<dbReference type="KEGG" id="scy:SCATT_04850"/>
<protein>
    <submittedName>
        <fullName evidence="1">Uncharacterized protein</fullName>
    </submittedName>
</protein>
<proteinExistence type="predicted"/>
<accession>G8WPR8</accession>
<dbReference type="PATRIC" id="fig|1003195.11.peg.2109"/>
<dbReference type="KEGG" id="sct:SCAT_0474"/>
<name>F8JQW9_STREN</name>
<accession>F8JQW9</accession>
<gene>
    <name evidence="1" type="ordered locus">SCATT_04850</name>
</gene>
<dbReference type="Gene3D" id="2.60.120.260">
    <property type="entry name" value="Galactose-binding domain-like"/>
    <property type="match status" value="1"/>
</dbReference>
<organism evidence="1 2">
    <name type="scientific">Streptantibioticus cattleyicolor (strain ATCC 35852 / DSM 46488 / JCM 4925 / NBRC 14057 / NRRL 8057)</name>
    <name type="common">Streptomyces cattleya</name>
    <dbReference type="NCBI Taxonomy" id="1003195"/>
    <lineage>
        <taxon>Bacteria</taxon>
        <taxon>Bacillati</taxon>
        <taxon>Actinomycetota</taxon>
        <taxon>Actinomycetes</taxon>
        <taxon>Kitasatosporales</taxon>
        <taxon>Streptomycetaceae</taxon>
        <taxon>Streptantibioticus</taxon>
    </lineage>
</organism>
<keyword evidence="2" id="KW-1185">Reference proteome</keyword>
<dbReference type="EMBL" id="CP003219">
    <property type="protein sequence ID" value="AEW92856.1"/>
    <property type="molecule type" value="Genomic_DNA"/>
</dbReference>
<dbReference type="eggNOG" id="COG4733">
    <property type="taxonomic scope" value="Bacteria"/>
</dbReference>
<evidence type="ECO:0000313" key="1">
    <source>
        <dbReference type="EMBL" id="AEW92856.1"/>
    </source>
</evidence>
<sequence>MEIQAAQAADFAPDATTLRATIESPRGGAFAIVADRPLHVRLVARSTSGAASEPSVSVGPLVREPMVAEAIRDGIVTDLALAEAAVTRTKLAIGAVDADRLAIGTGNLIPDPSFGGPYAEHLVADAPPWRIDTPGRASERCLTVEVTAAEPATQNQRLTVLPVLPGDHLYLAVDYRTSPDWDGSAASVVLEWLGPDGTTLGRGALHGPPGARTEWSRISGQLQAPDTAVKAAVALESASATRGSVSFDNAEARTVVIAGSVLARSIGTLELAAESITGEKAAAHTITGREIQFQTLTGDHLDVESARVALLAAGVVTADMLSADALNGKTISGGVIETAGTGQRTRLVPALSFDIASTYGKLIRPPGIEFRSSNPDEKSPGYLVSYSDADLGGTVTELSTPDIGAGTANIQMIAGESTYRGPSLTGAAGTAVT</sequence>
<dbReference type="STRING" id="1003195.SCATT_04850"/>
<evidence type="ECO:0000313" key="2">
    <source>
        <dbReference type="Proteomes" id="UP000007842"/>
    </source>
</evidence>
<dbReference type="RefSeq" id="WP_014141250.1">
    <property type="nucleotide sequence ID" value="NC_016111.1"/>
</dbReference>
<reference evidence="2" key="1">
    <citation type="submission" date="2011-12" db="EMBL/GenBank/DDBJ databases">
        <title>Complete genome sequence of Streptomyces cattleya strain DSM 46488.</title>
        <authorList>
            <person name="Ou H.-Y."/>
            <person name="Li P."/>
            <person name="Zhao C."/>
            <person name="O'Hagan D."/>
            <person name="Deng Z."/>
        </authorList>
    </citation>
    <scope>NUCLEOTIDE SEQUENCE [LARGE SCALE GENOMIC DNA]</scope>
    <source>
        <strain evidence="2">ATCC 35852 / DSM 46488 / JCM 4925 / NBRC 14057 / NRRL 8057</strain>
    </source>
</reference>
<dbReference type="HOGENOM" id="CLU_633005_0_0_11"/>
<dbReference type="Proteomes" id="UP000007842">
    <property type="component" value="Chromosome"/>
</dbReference>
<dbReference type="OrthoDB" id="4256919at2"/>